<feature type="transmembrane region" description="Helical" evidence="6">
    <location>
        <begin position="78"/>
        <end position="99"/>
    </location>
</feature>
<feature type="transmembrane region" description="Helical" evidence="6">
    <location>
        <begin position="233"/>
        <end position="257"/>
    </location>
</feature>
<proteinExistence type="inferred from homology"/>
<keyword evidence="5 6" id="KW-0472">Membrane</keyword>
<reference evidence="8" key="1">
    <citation type="submission" date="2020-05" db="EMBL/GenBank/DDBJ databases">
        <title>Mycena genomes resolve the evolution of fungal bioluminescence.</title>
        <authorList>
            <person name="Tsai I.J."/>
        </authorList>
    </citation>
    <scope>NUCLEOTIDE SEQUENCE</scope>
    <source>
        <strain evidence="8">CCC161011</strain>
    </source>
</reference>
<evidence type="ECO:0000256" key="6">
    <source>
        <dbReference type="SAM" id="Phobius"/>
    </source>
</evidence>
<accession>A0A8H6Y116</accession>
<evidence type="ECO:0000256" key="2">
    <source>
        <dbReference type="ARBA" id="ARBA00008066"/>
    </source>
</evidence>
<evidence type="ECO:0000313" key="9">
    <source>
        <dbReference type="Proteomes" id="UP000620124"/>
    </source>
</evidence>
<gene>
    <name evidence="8" type="ORF">MVEN_01327000</name>
</gene>
<keyword evidence="3 6" id="KW-0812">Transmembrane</keyword>
<feature type="domain" description="Amino acid transporter transmembrane" evidence="7">
    <location>
        <begin position="47"/>
        <end position="445"/>
    </location>
</feature>
<dbReference type="Pfam" id="PF01490">
    <property type="entry name" value="Aa_trans"/>
    <property type="match status" value="1"/>
</dbReference>
<dbReference type="GO" id="GO:0015179">
    <property type="term" value="F:L-amino acid transmembrane transporter activity"/>
    <property type="evidence" value="ECO:0007669"/>
    <property type="project" value="TreeGrafter"/>
</dbReference>
<dbReference type="InterPro" id="IPR013057">
    <property type="entry name" value="AA_transpt_TM"/>
</dbReference>
<feature type="transmembrane region" description="Helical" evidence="6">
    <location>
        <begin position="385"/>
        <end position="407"/>
    </location>
</feature>
<organism evidence="8 9">
    <name type="scientific">Mycena venus</name>
    <dbReference type="NCBI Taxonomy" id="2733690"/>
    <lineage>
        <taxon>Eukaryota</taxon>
        <taxon>Fungi</taxon>
        <taxon>Dikarya</taxon>
        <taxon>Basidiomycota</taxon>
        <taxon>Agaricomycotina</taxon>
        <taxon>Agaricomycetes</taxon>
        <taxon>Agaricomycetidae</taxon>
        <taxon>Agaricales</taxon>
        <taxon>Marasmiineae</taxon>
        <taxon>Mycenaceae</taxon>
        <taxon>Mycena</taxon>
    </lineage>
</organism>
<feature type="transmembrane region" description="Helical" evidence="6">
    <location>
        <begin position="52"/>
        <end position="72"/>
    </location>
</feature>
<feature type="transmembrane region" description="Helical" evidence="6">
    <location>
        <begin position="155"/>
        <end position="178"/>
    </location>
</feature>
<evidence type="ECO:0000256" key="1">
    <source>
        <dbReference type="ARBA" id="ARBA00004141"/>
    </source>
</evidence>
<name>A0A8H6Y116_9AGAR</name>
<dbReference type="AlphaFoldDB" id="A0A8H6Y116"/>
<evidence type="ECO:0000259" key="7">
    <source>
        <dbReference type="Pfam" id="PF01490"/>
    </source>
</evidence>
<keyword evidence="4 6" id="KW-1133">Transmembrane helix</keyword>
<dbReference type="OrthoDB" id="294730at2759"/>
<evidence type="ECO:0000256" key="5">
    <source>
        <dbReference type="ARBA" id="ARBA00023136"/>
    </source>
</evidence>
<protein>
    <submittedName>
        <fullName evidence="8">Neutral amino acid permease</fullName>
    </submittedName>
</protein>
<feature type="transmembrane region" description="Helical" evidence="6">
    <location>
        <begin position="356"/>
        <end position="379"/>
    </location>
</feature>
<dbReference type="Proteomes" id="UP000620124">
    <property type="component" value="Unassembled WGS sequence"/>
</dbReference>
<feature type="transmembrane region" description="Helical" evidence="6">
    <location>
        <begin position="124"/>
        <end position="149"/>
    </location>
</feature>
<feature type="transmembrane region" description="Helical" evidence="6">
    <location>
        <begin position="269"/>
        <end position="292"/>
    </location>
</feature>
<feature type="transmembrane region" description="Helical" evidence="6">
    <location>
        <begin position="185"/>
        <end position="206"/>
    </location>
</feature>
<comment type="similarity">
    <text evidence="2">Belongs to the amino acid/polyamine transporter 2 family.</text>
</comment>
<dbReference type="FunFam" id="1.20.1740.10:FF:000039">
    <property type="entry name" value="Neutral amino acid transporter (Eurofung)"/>
    <property type="match status" value="1"/>
</dbReference>
<keyword evidence="9" id="KW-1185">Reference proteome</keyword>
<dbReference type="PANTHER" id="PTHR22950:SF20">
    <property type="entry name" value="AMINO ACID TRANSPORTER (EUROFUNG)"/>
    <property type="match status" value="1"/>
</dbReference>
<dbReference type="GO" id="GO:0016020">
    <property type="term" value="C:membrane"/>
    <property type="evidence" value="ECO:0007669"/>
    <property type="project" value="UniProtKB-SubCell"/>
</dbReference>
<dbReference type="PANTHER" id="PTHR22950">
    <property type="entry name" value="AMINO ACID TRANSPORTER"/>
    <property type="match status" value="1"/>
</dbReference>
<feature type="transmembrane region" description="Helical" evidence="6">
    <location>
        <begin position="427"/>
        <end position="445"/>
    </location>
</feature>
<dbReference type="EMBL" id="JACAZI010000010">
    <property type="protein sequence ID" value="KAF7350236.1"/>
    <property type="molecule type" value="Genomic_DNA"/>
</dbReference>
<comment type="subcellular location">
    <subcellularLocation>
        <location evidence="1">Membrane</location>
        <topology evidence="1">Multi-pass membrane protein</topology>
    </subcellularLocation>
</comment>
<comment type="caution">
    <text evidence="8">The sequence shown here is derived from an EMBL/GenBank/DDBJ whole genome shotgun (WGS) entry which is preliminary data.</text>
</comment>
<sequence length="468" mass="51476">MSSDDVTTEKLAEFNGNSRIADSAASIHSVSEQIALENGHPIRYRSCSWQKITALLMSEYICLAILSFPWSFSVLGMAPAVIVTVSVAFSVLYTSYILWKFCMKHPEVRDVCDIGRIVFGGSELAYKLTGLMFILNNIFIQAFHCIVGAKLLNTLTNSSLCTMTSSAITAVACFVVGLPRTLNQLGGLGTISAISMAIAVLLGVIFSGLQSHPAGFTGEAPIVTILPVSGTTYVLGMSAFLNITCTLLGQIMMPSFIAEMKNPRDFPKALWAVTMSTIVVYTLCGAIMYHFIGNQYIVAPAFGSLQPVYKKIAFSFAIPTIVYLGSLYSSITARFVFFRLYRKSHHLYTNTLQGWFAWSGINALTWVLAFVLAEIIPFFSDMLSLISALFAQHNTRFILWGMAYFMLYQTSERWGGARRNAETLLNYFLILLGYYILIAGTYASIQSIRDSYKAAQVGSIFSCASNAI</sequence>
<evidence type="ECO:0000313" key="8">
    <source>
        <dbReference type="EMBL" id="KAF7350236.1"/>
    </source>
</evidence>
<feature type="transmembrane region" description="Helical" evidence="6">
    <location>
        <begin position="312"/>
        <end position="336"/>
    </location>
</feature>
<evidence type="ECO:0000256" key="3">
    <source>
        <dbReference type="ARBA" id="ARBA00022692"/>
    </source>
</evidence>
<evidence type="ECO:0000256" key="4">
    <source>
        <dbReference type="ARBA" id="ARBA00022989"/>
    </source>
</evidence>